<protein>
    <recommendedName>
        <fullName evidence="4">Excreted virulence factor EspC, type VII ESX diderm</fullName>
    </recommendedName>
</protein>
<evidence type="ECO:0000313" key="3">
    <source>
        <dbReference type="Proteomes" id="UP000192840"/>
    </source>
</evidence>
<evidence type="ECO:0000256" key="1">
    <source>
        <dbReference type="SAM" id="MobiDB-lite"/>
    </source>
</evidence>
<proteinExistence type="predicted"/>
<dbReference type="RefSeq" id="WP_030476938.1">
    <property type="nucleotide sequence ID" value="NZ_FWYC01000010.1"/>
</dbReference>
<dbReference type="EMBL" id="FWYC01000010">
    <property type="protein sequence ID" value="SMD12337.1"/>
    <property type="molecule type" value="Genomic_DNA"/>
</dbReference>
<accession>A0A1W2ERJ4</accession>
<feature type="region of interest" description="Disordered" evidence="1">
    <location>
        <begin position="113"/>
        <end position="134"/>
    </location>
</feature>
<dbReference type="Proteomes" id="UP000192840">
    <property type="component" value="Unassembled WGS sequence"/>
</dbReference>
<evidence type="ECO:0008006" key="4">
    <source>
        <dbReference type="Google" id="ProtNLM"/>
    </source>
</evidence>
<keyword evidence="3" id="KW-1185">Reference proteome</keyword>
<dbReference type="AlphaFoldDB" id="A0A1W2ERJ4"/>
<dbReference type="STRING" id="40571.SAMN05660733_04413"/>
<organism evidence="2 3">
    <name type="scientific">Lentzea albidocapillata</name>
    <dbReference type="NCBI Taxonomy" id="40571"/>
    <lineage>
        <taxon>Bacteria</taxon>
        <taxon>Bacillati</taxon>
        <taxon>Actinomycetota</taxon>
        <taxon>Actinomycetes</taxon>
        <taxon>Pseudonocardiales</taxon>
        <taxon>Pseudonocardiaceae</taxon>
        <taxon>Lentzea</taxon>
    </lineage>
</organism>
<dbReference type="eggNOG" id="ENOG5030BI3">
    <property type="taxonomic scope" value="Bacteria"/>
</dbReference>
<name>A0A1W2ERJ4_9PSEU</name>
<gene>
    <name evidence="2" type="ORF">SAMN05660733_04413</name>
</gene>
<dbReference type="OrthoDB" id="3699236at2"/>
<reference evidence="3" key="1">
    <citation type="submission" date="2017-04" db="EMBL/GenBank/DDBJ databases">
        <authorList>
            <person name="Varghese N."/>
            <person name="Submissions S."/>
        </authorList>
    </citation>
    <scope>NUCLEOTIDE SEQUENCE [LARGE SCALE GENOMIC DNA]</scope>
    <source>
        <strain evidence="3">DSM 44073</strain>
    </source>
</reference>
<evidence type="ECO:0000313" key="2">
    <source>
        <dbReference type="EMBL" id="SMD12337.1"/>
    </source>
</evidence>
<sequence>MPEAFFAGMRGISDSAASFSASVAAGVGVSESGGEALIKAIGQMQRGVAKALQKAEILGQEPPLGTTPAAQVYKPFLASIAADPVQGFVPAAKQLEKDLERMRSDVERAMAAYQATDEDAKQGIKRAGGPTYSA</sequence>